<reference evidence="1" key="1">
    <citation type="submission" date="2021-10" db="EMBL/GenBank/DDBJ databases">
        <title>Psilocybe cubensis genome.</title>
        <authorList>
            <person name="Mckernan K.J."/>
            <person name="Crawford S."/>
            <person name="Trippe A."/>
            <person name="Kane L.T."/>
            <person name="Mclaughlin S."/>
        </authorList>
    </citation>
    <scope>NUCLEOTIDE SEQUENCE</scope>
    <source>
        <strain evidence="1">MGC-MH-2018</strain>
    </source>
</reference>
<proteinExistence type="predicted"/>
<sequence length="173" mass="19664">MPGSFVLYQYGDDPLSHRFVDTESRLAFTIQEVARNPNPVIRLTRESTWSQLHPSIMGPDNSFFYFGPESSSGYIVYGGGQIHIPMNYFLRPGKREGSLSRYFRCQNGKDYKWKIGSHRMECVDGRTVLATWEVSQPDKDYHAILTIKPNAMALITEIATSLVLNRVALALGW</sequence>
<accession>A0ACB8H4K4</accession>
<name>A0ACB8H4K4_PSICU</name>
<comment type="caution">
    <text evidence="1">The sequence shown here is derived from an EMBL/GenBank/DDBJ whole genome shotgun (WGS) entry which is preliminary data.</text>
</comment>
<evidence type="ECO:0000313" key="1">
    <source>
        <dbReference type="EMBL" id="KAH9482149.1"/>
    </source>
</evidence>
<protein>
    <submittedName>
        <fullName evidence="1">Uncharacterized protein</fullName>
    </submittedName>
</protein>
<organism evidence="1 2">
    <name type="scientific">Psilocybe cubensis</name>
    <name type="common">Psychedelic mushroom</name>
    <name type="synonym">Stropharia cubensis</name>
    <dbReference type="NCBI Taxonomy" id="181762"/>
    <lineage>
        <taxon>Eukaryota</taxon>
        <taxon>Fungi</taxon>
        <taxon>Dikarya</taxon>
        <taxon>Basidiomycota</taxon>
        <taxon>Agaricomycotina</taxon>
        <taxon>Agaricomycetes</taxon>
        <taxon>Agaricomycetidae</taxon>
        <taxon>Agaricales</taxon>
        <taxon>Agaricineae</taxon>
        <taxon>Strophariaceae</taxon>
        <taxon>Psilocybe</taxon>
    </lineage>
</organism>
<dbReference type="EMBL" id="JAFIQS020000004">
    <property type="protein sequence ID" value="KAH9482149.1"/>
    <property type="molecule type" value="Genomic_DNA"/>
</dbReference>
<keyword evidence="2" id="KW-1185">Reference proteome</keyword>
<evidence type="ECO:0000313" key="2">
    <source>
        <dbReference type="Proteomes" id="UP000664032"/>
    </source>
</evidence>
<gene>
    <name evidence="1" type="ORF">JR316_0004244</name>
</gene>
<dbReference type="Proteomes" id="UP000664032">
    <property type="component" value="Unassembled WGS sequence"/>
</dbReference>